<dbReference type="InterPro" id="IPR036880">
    <property type="entry name" value="Kunitz_BPTI_sf"/>
</dbReference>
<evidence type="ECO:0000256" key="4">
    <source>
        <dbReference type="ARBA" id="ARBA00022900"/>
    </source>
</evidence>
<dbReference type="FunFam" id="4.10.410.10:FF:000005">
    <property type="entry name" value="Pancreatic trypsin inhibitor"/>
    <property type="match status" value="1"/>
</dbReference>
<evidence type="ECO:0000259" key="10">
    <source>
        <dbReference type="PROSITE" id="PS51468"/>
    </source>
</evidence>
<evidence type="ECO:0000313" key="11">
    <source>
        <dbReference type="EMBL" id="KAJ8924359.1"/>
    </source>
</evidence>
<keyword evidence="5" id="KW-0176">Collagen</keyword>
<feature type="compositionally biased region" description="Low complexity" evidence="7">
    <location>
        <begin position="1816"/>
        <end position="1836"/>
    </location>
</feature>
<feature type="domain" description="VIT" evidence="10">
    <location>
        <begin position="48"/>
        <end position="177"/>
    </location>
</feature>
<evidence type="ECO:0000259" key="9">
    <source>
        <dbReference type="PROSITE" id="PS50279"/>
    </source>
</evidence>
<dbReference type="Pfam" id="PF00092">
    <property type="entry name" value="VWA"/>
    <property type="match status" value="2"/>
</dbReference>
<dbReference type="CDD" id="cd00109">
    <property type="entry name" value="Kunitz-type"/>
    <property type="match status" value="1"/>
</dbReference>
<keyword evidence="6" id="KW-1015">Disulfide bond</keyword>
<comment type="caution">
    <text evidence="11">The sequence shown here is derived from an EMBL/GenBank/DDBJ whole genome shotgun (WGS) entry which is preliminary data.</text>
</comment>
<keyword evidence="4" id="KW-0722">Serine protease inhibitor</keyword>
<dbReference type="CDD" id="cd22639">
    <property type="entry name" value="Kunitz_papilin_lacunin-like"/>
    <property type="match status" value="1"/>
</dbReference>
<dbReference type="InterPro" id="IPR002035">
    <property type="entry name" value="VWF_A"/>
</dbReference>
<protein>
    <submittedName>
        <fullName evidence="11">Uncharacterized protein</fullName>
    </submittedName>
</protein>
<dbReference type="GO" id="GO:0004867">
    <property type="term" value="F:serine-type endopeptidase inhibitor activity"/>
    <property type="evidence" value="ECO:0007669"/>
    <property type="project" value="UniProtKB-KW"/>
</dbReference>
<accession>A0AAV8WCV6</accession>
<evidence type="ECO:0000256" key="1">
    <source>
        <dbReference type="ARBA" id="ARBA00004498"/>
    </source>
</evidence>
<dbReference type="PROSITE" id="PS00280">
    <property type="entry name" value="BPTI_KUNITZ_1"/>
    <property type="match status" value="4"/>
</dbReference>
<dbReference type="SMART" id="SM00327">
    <property type="entry name" value="VWA"/>
    <property type="match status" value="2"/>
</dbReference>
<keyword evidence="2" id="KW-0964">Secreted</keyword>
<dbReference type="GO" id="GO:0005581">
    <property type="term" value="C:collagen trimer"/>
    <property type="evidence" value="ECO:0007669"/>
    <property type="project" value="UniProtKB-KW"/>
</dbReference>
<comment type="subcellular location">
    <subcellularLocation>
        <location evidence="1">Secreted</location>
        <location evidence="1">Extracellular space</location>
        <location evidence="1">Extracellular matrix</location>
    </subcellularLocation>
</comment>
<reference evidence="11 12" key="1">
    <citation type="journal article" date="2023" name="Insect Mol. Biol.">
        <title>Genome sequencing provides insights into the evolution of gene families encoding plant cell wall-degrading enzymes in longhorned beetles.</title>
        <authorList>
            <person name="Shin N.R."/>
            <person name="Okamura Y."/>
            <person name="Kirsch R."/>
            <person name="Pauchet Y."/>
        </authorList>
    </citation>
    <scope>NUCLEOTIDE SEQUENCE [LARGE SCALE GENOMIC DNA]</scope>
    <source>
        <strain evidence="11">EAD_L_NR</strain>
    </source>
</reference>
<keyword evidence="2" id="KW-0272">Extracellular matrix</keyword>
<sequence>MGKIPERTVGECWISTISHWYAACTLLSKPQTAQKTDFVVLKGSGARYQSNTVKRSISSDAPKIKEFIVKTVVANRFAETNVLSKVENEDNQAKQTTFSVVLPERALISGFSMEIDGQTYKAFVIEKEEANKLYGQSVAGGQTAAHVSVSTRNSNRFLINVNVEPESKVNFHLTYEELLQREKGQYEIITNIQPGQIVKMLQVQVEIKENTPLLFVRTPSLRSGNVLIENNARLDPEAKIKIYNTSAKIEFHPDVNRQLKFACAGLGNKEYGGFAGQFVVQYDVERDVQGGETLFQDGFFINYFAPPNLEPIPKHIVFVLDTSGSMEGIKITQLKEAMMGILPQLFPEDLFNIVQYEYAVYLWDLKKQRVDVIPSSPRYGNLSKQLEAANTLPPAVAATKENIEIAKEIVNYFEAYGTTNSIGALEVGLHLIGLVQESYPNKYQPVLIFLTDGLPNVGIDKPAEIVSVISGINSREYNTPIYSLCVGDDADWNFLNELSLSSNGKATRIYLDPTNPDVSVQLQDFYETISTPVLNNLTFNDLPPSTQVTRLKFPIFFNGSEITIAGKGASKTNVKPIKISGKGKQGNLEFETKIGIPLTRLERIWAYLLVRQLLDESQTTITITGSNTELKTLALDIALNYSLVTDVTSLIVVKPNSSNSAVDLIDASKGIFRQSSNELPMCNNITGWIITNFGTPEPTTTEIIVSTTTDFSTTFPKPSTVTTYAATTSPFTTTEEDNIILERDFHIQVPTILPMPSLIPLIQKTITACNDTPFGCCYDGVTPATGFNFSGCDPVPKSESCSLSESEGKCTKASMTKWSLKWSYSSTLGACHWFWYSGCAGNDNRFGSKEDCEKVCVDVQGPERCKLPIILTRCNRQGITWFFDQRIGDCTKLPYAGCTGNSNRFSTKQECLQSCGAFTKATHTVVSDVCQLSPEGGTCRDSLKRWYFNKAKNRCKQFVYSGCGGNQNNFNSKKECHQRCFNRSTENLQESCALNYDHGPCNNLTEKWTYSQDYGNCVRFWYGGCGGNDNRFESKEACSDICINPPGRGMYSQVEDINQQRLSLATLMSFPIDLSNEARSASYPKRQEPVTTISHVGTTTRVKNDVCHLSTTVVSATVTDFLQKINVLELVLHELLRNMYSSILIFVCVWHVGISRQTDFVVLRSSNTVESNIVKRSVSTDDLPKIEDFIVKTVVANRFAETTILSTVSNDAKQSKQTTFSVVLPERALISGFSMEIDGATYKAFVIDKEIANKLYGQSVSNGQTAAHVSISTRDSNRFLVDVNVEPESKVTFRLAYQELLQREKGRYEIVTNIQPGQVVKNLQVQVEIKENRPLLFVRTPTLRSGNVQIENNTQLLNPDAVIDISNTSAKVEFYPDVYSQLEFACAGLGNKEFDGFAGQFVVQYDIDRDPQGGETLYQDGFFINFFAPPNLEPIPKHIVFVLDTSGSMGGVKISQLKDAMASILPQLLPEDLLNIVQFESAVYLWDSNKQSVSALPASPQYGNLAQQLKSKTLPPPVAATKDNIKIATETVNSFVASGGTNIMGGLEVGLYLIRLVQEATPKKYQPVLIFLTDGLPNGGIDDPTRIVTLISDINSKEYNTPIYSLSVGTDADWNFIRELSLSSNGISTRVYVDAANTDVSSQLQDFYDTIATPVLNNITFNNLPPSTQWTRLKFPIFFNGSEITIAGRGGSSNNVQPIKISANGKQGPVEFETAVEIPLTRLERIWAYLFVKLLEESETSVGTSNKTELDRLALEVSMQYSLVTNVTSLVVVKPNGNNNSVVDLIDASEGILRQSADGLPMCGNITDWIISNFGTPEPTTTETTTELSTTTETPPCSGNTTTAPGPPKPCSCQNMPFGCCSDGVTPAIGPNFSGCDPIPKPESCSLPECAGRCKKPLITKWSLKWSYNSELGECRQFWYSGCEGNGNRFGSKHVCEKNMRPFRRVTG</sequence>
<feature type="domain" description="VWFA" evidence="8">
    <location>
        <begin position="315"/>
        <end position="529"/>
    </location>
</feature>
<dbReference type="PROSITE" id="PS50279">
    <property type="entry name" value="BPTI_KUNITZ_2"/>
    <property type="match status" value="5"/>
</dbReference>
<feature type="domain" description="BPTI/Kunitz inhibitor" evidence="9">
    <location>
        <begin position="865"/>
        <end position="915"/>
    </location>
</feature>
<dbReference type="PROSITE" id="PS51468">
    <property type="entry name" value="VIT"/>
    <property type="match status" value="2"/>
</dbReference>
<dbReference type="PANTHER" id="PTHR10338">
    <property type="entry name" value="INTER-ALPHA-TRYPSIN INHIBITOR HEAVY CHAIN FAMILY MEMBER"/>
    <property type="match status" value="1"/>
</dbReference>
<dbReference type="PROSITE" id="PS50234">
    <property type="entry name" value="VWFA"/>
    <property type="match status" value="2"/>
</dbReference>
<evidence type="ECO:0000256" key="6">
    <source>
        <dbReference type="ARBA" id="ARBA00023157"/>
    </source>
</evidence>
<dbReference type="PRINTS" id="PR00759">
    <property type="entry name" value="BASICPTASE"/>
</dbReference>
<dbReference type="SMART" id="SM00609">
    <property type="entry name" value="VIT"/>
    <property type="match status" value="2"/>
</dbReference>
<dbReference type="InterPro" id="IPR050934">
    <property type="entry name" value="ITIH"/>
</dbReference>
<dbReference type="Proteomes" id="UP001159042">
    <property type="component" value="Unassembled WGS sequence"/>
</dbReference>
<dbReference type="InterPro" id="IPR036465">
    <property type="entry name" value="vWFA_dom_sf"/>
</dbReference>
<feature type="domain" description="VIT" evidence="10">
    <location>
        <begin position="1170"/>
        <end position="1299"/>
    </location>
</feature>
<organism evidence="11 12">
    <name type="scientific">Exocentrus adspersus</name>
    <dbReference type="NCBI Taxonomy" id="1586481"/>
    <lineage>
        <taxon>Eukaryota</taxon>
        <taxon>Metazoa</taxon>
        <taxon>Ecdysozoa</taxon>
        <taxon>Arthropoda</taxon>
        <taxon>Hexapoda</taxon>
        <taxon>Insecta</taxon>
        <taxon>Pterygota</taxon>
        <taxon>Neoptera</taxon>
        <taxon>Endopterygota</taxon>
        <taxon>Coleoptera</taxon>
        <taxon>Polyphaga</taxon>
        <taxon>Cucujiformia</taxon>
        <taxon>Chrysomeloidea</taxon>
        <taxon>Cerambycidae</taxon>
        <taxon>Lamiinae</taxon>
        <taxon>Acanthocinini</taxon>
        <taxon>Exocentrus</taxon>
    </lineage>
</organism>
<evidence type="ECO:0000256" key="3">
    <source>
        <dbReference type="ARBA" id="ARBA00022690"/>
    </source>
</evidence>
<dbReference type="SUPFAM" id="SSF57362">
    <property type="entry name" value="BPTI-like"/>
    <property type="match status" value="5"/>
</dbReference>
<evidence type="ECO:0000259" key="8">
    <source>
        <dbReference type="PROSITE" id="PS50234"/>
    </source>
</evidence>
<feature type="region of interest" description="Disordered" evidence="7">
    <location>
        <begin position="1814"/>
        <end position="1842"/>
    </location>
</feature>
<feature type="domain" description="BPTI/Kunitz inhibitor" evidence="9">
    <location>
        <begin position="1885"/>
        <end position="1940"/>
    </location>
</feature>
<dbReference type="Gene3D" id="3.40.50.410">
    <property type="entry name" value="von Willebrand factor, type A domain"/>
    <property type="match status" value="2"/>
</dbReference>
<feature type="domain" description="BPTI/Kunitz inhibitor" evidence="9">
    <location>
        <begin position="930"/>
        <end position="980"/>
    </location>
</feature>
<dbReference type="InterPro" id="IPR013694">
    <property type="entry name" value="VIT"/>
</dbReference>
<name>A0AAV8WCV6_9CUCU</name>
<dbReference type="FunFam" id="4.10.410.10:FF:000020">
    <property type="entry name" value="Collagen, type VI, alpha 3"/>
    <property type="match status" value="2"/>
</dbReference>
<dbReference type="EMBL" id="JANEYG010000003">
    <property type="protein sequence ID" value="KAJ8924359.1"/>
    <property type="molecule type" value="Genomic_DNA"/>
</dbReference>
<feature type="domain" description="VWFA" evidence="8">
    <location>
        <begin position="1438"/>
        <end position="1651"/>
    </location>
</feature>
<dbReference type="InterPro" id="IPR002223">
    <property type="entry name" value="Kunitz_BPTI"/>
</dbReference>
<dbReference type="Pfam" id="PF00014">
    <property type="entry name" value="Kunitz_BPTI"/>
    <property type="match status" value="5"/>
</dbReference>
<gene>
    <name evidence="11" type="ORF">NQ315_007155</name>
</gene>
<feature type="domain" description="BPTI/Kunitz inhibitor" evidence="9">
    <location>
        <begin position="801"/>
        <end position="856"/>
    </location>
</feature>
<dbReference type="SUPFAM" id="SSF53300">
    <property type="entry name" value="vWA-like"/>
    <property type="match status" value="2"/>
</dbReference>
<evidence type="ECO:0000256" key="5">
    <source>
        <dbReference type="ARBA" id="ARBA00023119"/>
    </source>
</evidence>
<proteinExistence type="predicted"/>
<evidence type="ECO:0000256" key="7">
    <source>
        <dbReference type="SAM" id="MobiDB-lite"/>
    </source>
</evidence>
<dbReference type="Gene3D" id="4.10.410.10">
    <property type="entry name" value="Pancreatic trypsin inhibitor Kunitz domain"/>
    <property type="match status" value="5"/>
</dbReference>
<dbReference type="SMART" id="SM00131">
    <property type="entry name" value="KU"/>
    <property type="match status" value="5"/>
</dbReference>
<keyword evidence="3" id="KW-0646">Protease inhibitor</keyword>
<evidence type="ECO:0000256" key="2">
    <source>
        <dbReference type="ARBA" id="ARBA00022530"/>
    </source>
</evidence>
<dbReference type="Pfam" id="PF08487">
    <property type="entry name" value="VIT"/>
    <property type="match status" value="2"/>
</dbReference>
<dbReference type="PANTHER" id="PTHR10338:SF108">
    <property type="entry name" value="INTER-ALPHA-TRYPSIN INHIBITOR HEAVY CHAIN H4-LIKE PROTEIN"/>
    <property type="match status" value="1"/>
</dbReference>
<dbReference type="InterPro" id="IPR020901">
    <property type="entry name" value="Prtase_inh_Kunz-CS"/>
</dbReference>
<keyword evidence="12" id="KW-1185">Reference proteome</keyword>
<feature type="domain" description="BPTI/Kunitz inhibitor" evidence="9">
    <location>
        <begin position="992"/>
        <end position="1042"/>
    </location>
</feature>
<evidence type="ECO:0000313" key="12">
    <source>
        <dbReference type="Proteomes" id="UP001159042"/>
    </source>
</evidence>